<evidence type="ECO:0000313" key="1">
    <source>
        <dbReference type="EMBL" id="JAH66653.1"/>
    </source>
</evidence>
<sequence>MRPVRAAMNITFYSRTQNTKLPSHKGQCIILYFAIIYKSENCAICMNT</sequence>
<accession>A0A0E9UNW3</accession>
<name>A0A0E9UNW3_ANGAN</name>
<reference evidence="1" key="1">
    <citation type="submission" date="2014-11" db="EMBL/GenBank/DDBJ databases">
        <authorList>
            <person name="Amaro Gonzalez C."/>
        </authorList>
    </citation>
    <scope>NUCLEOTIDE SEQUENCE</scope>
</reference>
<dbReference type="EMBL" id="GBXM01041924">
    <property type="protein sequence ID" value="JAH66653.1"/>
    <property type="molecule type" value="Transcribed_RNA"/>
</dbReference>
<organism evidence="1">
    <name type="scientific">Anguilla anguilla</name>
    <name type="common">European freshwater eel</name>
    <name type="synonym">Muraena anguilla</name>
    <dbReference type="NCBI Taxonomy" id="7936"/>
    <lineage>
        <taxon>Eukaryota</taxon>
        <taxon>Metazoa</taxon>
        <taxon>Chordata</taxon>
        <taxon>Craniata</taxon>
        <taxon>Vertebrata</taxon>
        <taxon>Euteleostomi</taxon>
        <taxon>Actinopterygii</taxon>
        <taxon>Neopterygii</taxon>
        <taxon>Teleostei</taxon>
        <taxon>Anguilliformes</taxon>
        <taxon>Anguillidae</taxon>
        <taxon>Anguilla</taxon>
    </lineage>
</organism>
<protein>
    <submittedName>
        <fullName evidence="1">Uncharacterized protein</fullName>
    </submittedName>
</protein>
<reference evidence="1" key="2">
    <citation type="journal article" date="2015" name="Fish Shellfish Immunol.">
        <title>Early steps in the European eel (Anguilla anguilla)-Vibrio vulnificus interaction in the gills: Role of the RtxA13 toxin.</title>
        <authorList>
            <person name="Callol A."/>
            <person name="Pajuelo D."/>
            <person name="Ebbesson L."/>
            <person name="Teles M."/>
            <person name="MacKenzie S."/>
            <person name="Amaro C."/>
        </authorList>
    </citation>
    <scope>NUCLEOTIDE SEQUENCE</scope>
</reference>
<dbReference type="AlphaFoldDB" id="A0A0E9UNW3"/>
<proteinExistence type="predicted"/>